<evidence type="ECO:0000256" key="1">
    <source>
        <dbReference type="SAM" id="MobiDB-lite"/>
    </source>
</evidence>
<feature type="region of interest" description="Disordered" evidence="1">
    <location>
        <begin position="1"/>
        <end position="22"/>
    </location>
</feature>
<feature type="region of interest" description="Disordered" evidence="1">
    <location>
        <begin position="98"/>
        <end position="156"/>
    </location>
</feature>
<name>A0A0L9UIN7_PHAAN</name>
<proteinExistence type="predicted"/>
<feature type="compositionally biased region" description="Basic and acidic residues" evidence="1">
    <location>
        <begin position="133"/>
        <end position="146"/>
    </location>
</feature>
<sequence>MAGSKEHFTPSSRSKNTDNSLGAWEATADWRRRASSLRGVSRPCWKKIHGQLKIAKTSCNMRRPWLNGMEKGEHNKRRKLQTVQQAWRFKEMKMEEVAASNVESGGEESLHATGTQNAKSEIEGRPRTWNTAGRKEKDKGARETMKRKSGLKYGWN</sequence>
<dbReference type="Gramene" id="KOM42760">
    <property type="protein sequence ID" value="KOM42760"/>
    <property type="gene ID" value="LR48_Vigan05g036400"/>
</dbReference>
<accession>A0A0L9UIN7</accession>
<dbReference type="AlphaFoldDB" id="A0A0L9UIN7"/>
<protein>
    <submittedName>
        <fullName evidence="2">Uncharacterized protein</fullName>
    </submittedName>
</protein>
<dbReference type="EMBL" id="CM003375">
    <property type="protein sequence ID" value="KOM42760.1"/>
    <property type="molecule type" value="Genomic_DNA"/>
</dbReference>
<feature type="compositionally biased region" description="Polar residues" evidence="1">
    <location>
        <begin position="9"/>
        <end position="20"/>
    </location>
</feature>
<dbReference type="Proteomes" id="UP000053144">
    <property type="component" value="Chromosome 5"/>
</dbReference>
<reference evidence="3" key="1">
    <citation type="journal article" date="2015" name="Proc. Natl. Acad. Sci. U.S.A.">
        <title>Genome sequencing of adzuki bean (Vigna angularis) provides insight into high starch and low fat accumulation and domestication.</title>
        <authorList>
            <person name="Yang K."/>
            <person name="Tian Z."/>
            <person name="Chen C."/>
            <person name="Luo L."/>
            <person name="Zhao B."/>
            <person name="Wang Z."/>
            <person name="Yu L."/>
            <person name="Li Y."/>
            <person name="Sun Y."/>
            <person name="Li W."/>
            <person name="Chen Y."/>
            <person name="Li Y."/>
            <person name="Zhang Y."/>
            <person name="Ai D."/>
            <person name="Zhao J."/>
            <person name="Shang C."/>
            <person name="Ma Y."/>
            <person name="Wu B."/>
            <person name="Wang M."/>
            <person name="Gao L."/>
            <person name="Sun D."/>
            <person name="Zhang P."/>
            <person name="Guo F."/>
            <person name="Wang W."/>
            <person name="Li Y."/>
            <person name="Wang J."/>
            <person name="Varshney R.K."/>
            <person name="Wang J."/>
            <person name="Ling H.Q."/>
            <person name="Wan P."/>
        </authorList>
    </citation>
    <scope>NUCLEOTIDE SEQUENCE</scope>
    <source>
        <strain evidence="3">cv. Jingnong 6</strain>
    </source>
</reference>
<evidence type="ECO:0000313" key="2">
    <source>
        <dbReference type="EMBL" id="KOM42760.1"/>
    </source>
</evidence>
<evidence type="ECO:0000313" key="3">
    <source>
        <dbReference type="Proteomes" id="UP000053144"/>
    </source>
</evidence>
<organism evidence="2 3">
    <name type="scientific">Phaseolus angularis</name>
    <name type="common">Azuki bean</name>
    <name type="synonym">Vigna angularis</name>
    <dbReference type="NCBI Taxonomy" id="3914"/>
    <lineage>
        <taxon>Eukaryota</taxon>
        <taxon>Viridiplantae</taxon>
        <taxon>Streptophyta</taxon>
        <taxon>Embryophyta</taxon>
        <taxon>Tracheophyta</taxon>
        <taxon>Spermatophyta</taxon>
        <taxon>Magnoliopsida</taxon>
        <taxon>eudicotyledons</taxon>
        <taxon>Gunneridae</taxon>
        <taxon>Pentapetalae</taxon>
        <taxon>rosids</taxon>
        <taxon>fabids</taxon>
        <taxon>Fabales</taxon>
        <taxon>Fabaceae</taxon>
        <taxon>Papilionoideae</taxon>
        <taxon>50 kb inversion clade</taxon>
        <taxon>NPAAA clade</taxon>
        <taxon>indigoferoid/millettioid clade</taxon>
        <taxon>Phaseoleae</taxon>
        <taxon>Vigna</taxon>
    </lineage>
</organism>
<gene>
    <name evidence="2" type="ORF">LR48_Vigan05g036400</name>
</gene>